<name>A0A396J760_MEDTR</name>
<accession>A0A396J760</accession>
<protein>
    <submittedName>
        <fullName evidence="1">Uncharacterized protein</fullName>
    </submittedName>
</protein>
<reference evidence="1" key="1">
    <citation type="journal article" date="2018" name="Nat. Plants">
        <title>Whole-genome landscape of Medicago truncatula symbiotic genes.</title>
        <authorList>
            <person name="Pecrix Y."/>
            <person name="Gamas P."/>
            <person name="Carrere S."/>
        </authorList>
    </citation>
    <scope>NUCLEOTIDE SEQUENCE</scope>
    <source>
        <tissue evidence="1">Leaves</tissue>
    </source>
</reference>
<comment type="caution">
    <text evidence="1">The sequence shown here is derived from an EMBL/GenBank/DDBJ whole genome shotgun (WGS) entry which is preliminary data.</text>
</comment>
<sequence length="41" mass="4686">MWTLEAIAGTWKTLEARGSQRILSNQKNEKDAHVLWSLCSI</sequence>
<gene>
    <name evidence="1" type="ORF">MtrunA17_Chr2g0286801</name>
</gene>
<organism evidence="1">
    <name type="scientific">Medicago truncatula</name>
    <name type="common">Barrel medic</name>
    <name type="synonym">Medicago tribuloides</name>
    <dbReference type="NCBI Taxonomy" id="3880"/>
    <lineage>
        <taxon>Eukaryota</taxon>
        <taxon>Viridiplantae</taxon>
        <taxon>Streptophyta</taxon>
        <taxon>Embryophyta</taxon>
        <taxon>Tracheophyta</taxon>
        <taxon>Spermatophyta</taxon>
        <taxon>Magnoliopsida</taxon>
        <taxon>eudicotyledons</taxon>
        <taxon>Gunneridae</taxon>
        <taxon>Pentapetalae</taxon>
        <taxon>rosids</taxon>
        <taxon>fabids</taxon>
        <taxon>Fabales</taxon>
        <taxon>Fabaceae</taxon>
        <taxon>Papilionoideae</taxon>
        <taxon>50 kb inversion clade</taxon>
        <taxon>NPAAA clade</taxon>
        <taxon>Hologalegina</taxon>
        <taxon>IRL clade</taxon>
        <taxon>Trifolieae</taxon>
        <taxon>Medicago</taxon>
    </lineage>
</organism>
<dbReference type="EMBL" id="PSQE01000002">
    <property type="protein sequence ID" value="RHN72358.1"/>
    <property type="molecule type" value="Genomic_DNA"/>
</dbReference>
<evidence type="ECO:0000313" key="1">
    <source>
        <dbReference type="EMBL" id="RHN72358.1"/>
    </source>
</evidence>
<proteinExistence type="predicted"/>
<dbReference type="Proteomes" id="UP000265566">
    <property type="component" value="Chromosome 2"/>
</dbReference>
<dbReference type="Gramene" id="rna8061">
    <property type="protein sequence ID" value="RHN72358.1"/>
    <property type="gene ID" value="gene8061"/>
</dbReference>
<dbReference type="AlphaFoldDB" id="A0A396J760"/>